<keyword evidence="10" id="KW-1185">Reference proteome</keyword>
<evidence type="ECO:0000256" key="7">
    <source>
        <dbReference type="ARBA" id="ARBA00023136"/>
    </source>
</evidence>
<evidence type="ECO:0000256" key="4">
    <source>
        <dbReference type="ARBA" id="ARBA00022927"/>
    </source>
</evidence>
<organism evidence="9 10">
    <name type="scientific">Microbacterium foliorum</name>
    <dbReference type="NCBI Taxonomy" id="104336"/>
    <lineage>
        <taxon>Bacteria</taxon>
        <taxon>Bacillati</taxon>
        <taxon>Actinomycetota</taxon>
        <taxon>Actinomycetes</taxon>
        <taxon>Micrococcales</taxon>
        <taxon>Microbacteriaceae</taxon>
        <taxon>Microbacterium</taxon>
    </lineage>
</organism>
<evidence type="ECO:0000256" key="6">
    <source>
        <dbReference type="ARBA" id="ARBA00023010"/>
    </source>
</evidence>
<proteinExistence type="predicted"/>
<name>A0ABU1HV95_9MICO</name>
<evidence type="ECO:0000256" key="3">
    <source>
        <dbReference type="ARBA" id="ARBA00022692"/>
    </source>
</evidence>
<dbReference type="Proteomes" id="UP001249291">
    <property type="component" value="Unassembled WGS sequence"/>
</dbReference>
<feature type="region of interest" description="Disordered" evidence="8">
    <location>
        <begin position="101"/>
        <end position="142"/>
    </location>
</feature>
<dbReference type="PRINTS" id="PR01506">
    <property type="entry name" value="TATBPROTEIN"/>
</dbReference>
<dbReference type="EMBL" id="JAVIZQ010000001">
    <property type="protein sequence ID" value="MDR6143991.1"/>
    <property type="molecule type" value="Genomic_DNA"/>
</dbReference>
<keyword evidence="7" id="KW-0472">Membrane</keyword>
<comment type="caution">
    <text evidence="9">The sequence shown here is derived from an EMBL/GenBank/DDBJ whole genome shotgun (WGS) entry which is preliminary data.</text>
</comment>
<evidence type="ECO:0000256" key="8">
    <source>
        <dbReference type="SAM" id="MobiDB-lite"/>
    </source>
</evidence>
<keyword evidence="4" id="KW-0653">Protein transport</keyword>
<gene>
    <name evidence="9" type="ORF">QE375_003545</name>
</gene>
<evidence type="ECO:0000313" key="9">
    <source>
        <dbReference type="EMBL" id="MDR6143991.1"/>
    </source>
</evidence>
<dbReference type="InterPro" id="IPR003369">
    <property type="entry name" value="TatA/B/E"/>
</dbReference>
<sequence length="142" mass="15543">MTMFGLTIEKLFLVALIAAVIIGPRRLPEYARRLGALVRRVTLLAGDAARRAEQETGVASIRQDWTALDPRQYDPRRIIRDAWAAGESAEPREQVPIVTENALTEDSASADAADDARPEPEGAWITAGSSGHPRRVWVPAES</sequence>
<dbReference type="Gene3D" id="1.20.5.3310">
    <property type="match status" value="1"/>
</dbReference>
<keyword evidence="5" id="KW-1133">Transmembrane helix</keyword>
<dbReference type="RefSeq" id="WP_309693728.1">
    <property type="nucleotide sequence ID" value="NZ_JAVIZQ010000001.1"/>
</dbReference>
<evidence type="ECO:0000256" key="1">
    <source>
        <dbReference type="ARBA" id="ARBA00004167"/>
    </source>
</evidence>
<dbReference type="Pfam" id="PF02416">
    <property type="entry name" value="TatA_B_E"/>
    <property type="match status" value="1"/>
</dbReference>
<reference evidence="9 10" key="1">
    <citation type="submission" date="2023-08" db="EMBL/GenBank/DDBJ databases">
        <title>Functional and genomic diversity of the sorghum phyllosphere microbiome.</title>
        <authorList>
            <person name="Shade A."/>
        </authorList>
    </citation>
    <scope>NUCLEOTIDE SEQUENCE [LARGE SCALE GENOMIC DNA]</scope>
    <source>
        <strain evidence="9 10">SORGH_AS_0445</strain>
    </source>
</reference>
<comment type="subcellular location">
    <subcellularLocation>
        <location evidence="1">Membrane</location>
        <topology evidence="1">Single-pass membrane protein</topology>
    </subcellularLocation>
</comment>
<keyword evidence="2" id="KW-0813">Transport</keyword>
<keyword evidence="6" id="KW-0811">Translocation</keyword>
<protein>
    <submittedName>
        <fullName evidence="9">Sec-independent protein translocase protein TatB</fullName>
    </submittedName>
</protein>
<evidence type="ECO:0000256" key="5">
    <source>
        <dbReference type="ARBA" id="ARBA00022989"/>
    </source>
</evidence>
<evidence type="ECO:0000313" key="10">
    <source>
        <dbReference type="Proteomes" id="UP001249291"/>
    </source>
</evidence>
<accession>A0ABU1HV95</accession>
<evidence type="ECO:0000256" key="2">
    <source>
        <dbReference type="ARBA" id="ARBA00022448"/>
    </source>
</evidence>
<keyword evidence="3" id="KW-0812">Transmembrane</keyword>